<dbReference type="InParanoid" id="C5KYJ5"/>
<evidence type="ECO:0000256" key="1">
    <source>
        <dbReference type="SAM" id="Phobius"/>
    </source>
</evidence>
<keyword evidence="1" id="KW-1133">Transmembrane helix</keyword>
<feature type="transmembrane region" description="Helical" evidence="1">
    <location>
        <begin position="23"/>
        <end position="42"/>
    </location>
</feature>
<protein>
    <submittedName>
        <fullName evidence="2">Uncharacterized protein</fullName>
    </submittedName>
</protein>
<keyword evidence="1" id="KW-0812">Transmembrane</keyword>
<keyword evidence="1" id="KW-0472">Membrane</keyword>
<dbReference type="RefSeq" id="XP_002778635.1">
    <property type="nucleotide sequence ID" value="XM_002778589.1"/>
</dbReference>
<accession>C5KYJ5</accession>
<evidence type="ECO:0000313" key="2">
    <source>
        <dbReference type="EMBL" id="EER10430.1"/>
    </source>
</evidence>
<evidence type="ECO:0000313" key="3">
    <source>
        <dbReference type="Proteomes" id="UP000007800"/>
    </source>
</evidence>
<name>C5KYJ5_PERM5</name>
<dbReference type="EMBL" id="GG677422">
    <property type="protein sequence ID" value="EER10430.1"/>
    <property type="molecule type" value="Genomic_DNA"/>
</dbReference>
<sequence>MFVHESIQAWADRWAILDGLEKAVSTGFFMVVIGVFVLMLRFRGNTLKRAEEFFVVVEDGEGSECSTYVDSTAESVSDIDF</sequence>
<dbReference type="Proteomes" id="UP000007800">
    <property type="component" value="Unassembled WGS sequence"/>
</dbReference>
<gene>
    <name evidence="2" type="ORF">Pmar_PMAR023804</name>
</gene>
<organism evidence="3">
    <name type="scientific">Perkinsus marinus (strain ATCC 50983 / TXsc)</name>
    <dbReference type="NCBI Taxonomy" id="423536"/>
    <lineage>
        <taxon>Eukaryota</taxon>
        <taxon>Sar</taxon>
        <taxon>Alveolata</taxon>
        <taxon>Perkinsozoa</taxon>
        <taxon>Perkinsea</taxon>
        <taxon>Perkinsida</taxon>
        <taxon>Perkinsidae</taxon>
        <taxon>Perkinsus</taxon>
    </lineage>
</organism>
<proteinExistence type="predicted"/>
<reference evidence="2 3" key="1">
    <citation type="submission" date="2008-07" db="EMBL/GenBank/DDBJ databases">
        <authorList>
            <person name="El-Sayed N."/>
            <person name="Caler E."/>
            <person name="Inman J."/>
            <person name="Amedeo P."/>
            <person name="Hass B."/>
            <person name="Wortman J."/>
        </authorList>
    </citation>
    <scope>NUCLEOTIDE SEQUENCE [LARGE SCALE GENOMIC DNA]</scope>
    <source>
        <strain evidence="3">ATCC 50983 / TXsc</strain>
    </source>
</reference>
<dbReference type="GeneID" id="9038304"/>
<keyword evidence="3" id="KW-1185">Reference proteome</keyword>
<dbReference type="OrthoDB" id="438095at2759"/>
<dbReference type="AlphaFoldDB" id="C5KYJ5"/>